<comment type="caution">
    <text evidence="1">The sequence shown here is derived from an EMBL/GenBank/DDBJ whole genome shotgun (WGS) entry which is preliminary data.</text>
</comment>
<gene>
    <name evidence="1" type="ORF">NM208_g14482</name>
</gene>
<organism evidence="1 2">
    <name type="scientific">Fusarium decemcellulare</name>
    <dbReference type="NCBI Taxonomy" id="57161"/>
    <lineage>
        <taxon>Eukaryota</taxon>
        <taxon>Fungi</taxon>
        <taxon>Dikarya</taxon>
        <taxon>Ascomycota</taxon>
        <taxon>Pezizomycotina</taxon>
        <taxon>Sordariomycetes</taxon>
        <taxon>Hypocreomycetidae</taxon>
        <taxon>Hypocreales</taxon>
        <taxon>Nectriaceae</taxon>
        <taxon>Fusarium</taxon>
        <taxon>Fusarium decemcellulare species complex</taxon>
    </lineage>
</organism>
<evidence type="ECO:0000313" key="1">
    <source>
        <dbReference type="EMBL" id="KAJ3518536.1"/>
    </source>
</evidence>
<accession>A0ACC1RIH7</accession>
<protein>
    <submittedName>
        <fullName evidence="1">Uncharacterized protein</fullName>
    </submittedName>
</protein>
<name>A0ACC1RIH7_9HYPO</name>
<dbReference type="EMBL" id="JANRMS010003401">
    <property type="protein sequence ID" value="KAJ3518536.1"/>
    <property type="molecule type" value="Genomic_DNA"/>
</dbReference>
<keyword evidence="2" id="KW-1185">Reference proteome</keyword>
<sequence>MRTKLETTPNAEEPEAGRTKLETTLVMSALGLALFLAALDMTIITTAIATISSDLKSSQGYIWIGSAYLLGNSACVTIWGKVSDIFGRKPIILLAGATFFIGSLLCGLSKSMPMLIAARAIQGIGGGGLIVLPNICISDLFSMRNRGLYFGLLGGVWSISSAVGPLLGGAITSKATWRWCFYLNLPLTGVVMIILIFVLKLHNPKTPMKEGLLAIDWPGSVLVMGGTIMLLLGLELGGVVYPWGSSTTICLIVFGVLTIGAFLGYEARVARYPLAPARLFDKSNSKAAYGLGFTHAFVFMSGSYWLPLYFQGVLGVSPLLSGVYLLPFVLSLSLVSMAVGIMIKKTGRYKIIIVAGTTVTVIGFALFTNLEPRANWAKIIVYQIVAGVGVGPNFQAPLIALQTNIDGRDIGAATSMFSFIRQIGTSISVHSKLERELGPDLADSLSGANAAANVQFVGSLTGEEGRIAKTAYWKSLQTMYIVYTCFAGLALIISMFIQQVNLNKEHKEHKPGLASLRARKDDRPARGNEKATDN</sequence>
<dbReference type="Proteomes" id="UP001148629">
    <property type="component" value="Unassembled WGS sequence"/>
</dbReference>
<reference evidence="1" key="1">
    <citation type="submission" date="2022-08" db="EMBL/GenBank/DDBJ databases">
        <title>Genome Sequence of Fusarium decemcellulare.</title>
        <authorList>
            <person name="Buettner E."/>
        </authorList>
    </citation>
    <scope>NUCLEOTIDE SEQUENCE</scope>
    <source>
        <strain evidence="1">Babe19</strain>
    </source>
</reference>
<evidence type="ECO:0000313" key="2">
    <source>
        <dbReference type="Proteomes" id="UP001148629"/>
    </source>
</evidence>
<proteinExistence type="predicted"/>